<sequence length="319" mass="34071">MAGEEGRRAVTRLVVLAATVLTGCSTVQPLVEVPASLTTLPLPSGAAVASRVPGVPVESCDATASLRPSTVSGPTVEAIRQRGRLIVGIDQSTNLLSFRDPASGHLQGFDVDIAREVARDLTGDPDKVEFRLLTSIERISNLQNGTVDIVVKAMTITCARAEQIAFSTEYFDAHQRLLVPKDSPIQGPGDLAGKRVCSQVDTTSLATAARVAPAATLLGVQNWDDCLVAIQQGQTDAVTTDDSILAGMAVQDPNLHLVGPSLENEPYGIGVNRSREDLVRAVNASLDRIRRDGTWEALYRKWFNVLGGAPSPPEPRYRD</sequence>
<evidence type="ECO:0000313" key="5">
    <source>
        <dbReference type="EMBL" id="ORA33461.1"/>
    </source>
</evidence>
<dbReference type="STRING" id="1927124.BST13_19595"/>
<reference evidence="5 6" key="1">
    <citation type="submission" date="2017-02" db="EMBL/GenBank/DDBJ databases">
        <title>The new phylogeny of genus Mycobacterium.</title>
        <authorList>
            <person name="Tortoli E."/>
            <person name="Trovato A."/>
            <person name="Cirillo D.M."/>
        </authorList>
    </citation>
    <scope>NUCLEOTIDE SEQUENCE [LARGE SCALE GENOMIC DNA]</scope>
    <source>
        <strain evidence="5 6">RW6</strain>
    </source>
</reference>
<dbReference type="PANTHER" id="PTHR30085:SF6">
    <property type="entry name" value="ABC TRANSPORTER GLUTAMINE-BINDING PROTEIN GLNH"/>
    <property type="match status" value="1"/>
</dbReference>
<proteinExistence type="inferred from homology"/>
<dbReference type="PROSITE" id="PS51257">
    <property type="entry name" value="PROKAR_LIPOPROTEIN"/>
    <property type="match status" value="1"/>
</dbReference>
<dbReference type="InterPro" id="IPR051455">
    <property type="entry name" value="Bact_solute-bind_prot3"/>
</dbReference>
<feature type="domain" description="Solute-binding protein family 3/N-terminal" evidence="4">
    <location>
        <begin position="84"/>
        <end position="306"/>
    </location>
</feature>
<dbReference type="PANTHER" id="PTHR30085">
    <property type="entry name" value="AMINO ACID ABC TRANSPORTER PERMEASE"/>
    <property type="match status" value="1"/>
</dbReference>
<dbReference type="SUPFAM" id="SSF53850">
    <property type="entry name" value="Periplasmic binding protein-like II"/>
    <property type="match status" value="1"/>
</dbReference>
<dbReference type="GO" id="GO:0005576">
    <property type="term" value="C:extracellular region"/>
    <property type="evidence" value="ECO:0007669"/>
    <property type="project" value="TreeGrafter"/>
</dbReference>
<evidence type="ECO:0000256" key="3">
    <source>
        <dbReference type="ARBA" id="ARBA00022729"/>
    </source>
</evidence>
<keyword evidence="3" id="KW-0732">Signal</keyword>
<dbReference type="RefSeq" id="WP_083165686.1">
    <property type="nucleotide sequence ID" value="NZ_MVHF01000020.1"/>
</dbReference>
<keyword evidence="6" id="KW-1185">Reference proteome</keyword>
<protein>
    <submittedName>
        <fullName evidence="5">ABC transporter substrate-binding protein</fullName>
    </submittedName>
</protein>
<comment type="similarity">
    <text evidence="1">Belongs to the bacterial solute-binding protein 3 family.</text>
</comment>
<comment type="caution">
    <text evidence="5">The sequence shown here is derived from an EMBL/GenBank/DDBJ whole genome shotgun (WGS) entry which is preliminary data.</text>
</comment>
<dbReference type="AlphaFoldDB" id="A0A1X0ATR2"/>
<dbReference type="InterPro" id="IPR001638">
    <property type="entry name" value="Solute-binding_3/MltF_N"/>
</dbReference>
<evidence type="ECO:0000259" key="4">
    <source>
        <dbReference type="SMART" id="SM00062"/>
    </source>
</evidence>
<name>A0A1X0ATR2_9MYCO</name>
<evidence type="ECO:0000313" key="6">
    <source>
        <dbReference type="Proteomes" id="UP000192448"/>
    </source>
</evidence>
<dbReference type="Proteomes" id="UP000192448">
    <property type="component" value="Unassembled WGS sequence"/>
</dbReference>
<evidence type="ECO:0000256" key="2">
    <source>
        <dbReference type="ARBA" id="ARBA00022448"/>
    </source>
</evidence>
<evidence type="ECO:0000256" key="1">
    <source>
        <dbReference type="ARBA" id="ARBA00010333"/>
    </source>
</evidence>
<dbReference type="SMART" id="SM00062">
    <property type="entry name" value="PBPb"/>
    <property type="match status" value="1"/>
</dbReference>
<organism evidence="5 6">
    <name type="scientific">Mycobacterium aquaticum</name>
    <dbReference type="NCBI Taxonomy" id="1927124"/>
    <lineage>
        <taxon>Bacteria</taxon>
        <taxon>Bacillati</taxon>
        <taxon>Actinomycetota</taxon>
        <taxon>Actinomycetes</taxon>
        <taxon>Mycobacteriales</taxon>
        <taxon>Mycobacteriaceae</taxon>
        <taxon>Mycobacterium</taxon>
    </lineage>
</organism>
<dbReference type="EMBL" id="MVHF01000020">
    <property type="protein sequence ID" value="ORA33461.1"/>
    <property type="molecule type" value="Genomic_DNA"/>
</dbReference>
<dbReference type="OrthoDB" id="9807888at2"/>
<dbReference type="CDD" id="cd13690">
    <property type="entry name" value="PBP2_GluB"/>
    <property type="match status" value="1"/>
</dbReference>
<dbReference type="GO" id="GO:0006865">
    <property type="term" value="P:amino acid transport"/>
    <property type="evidence" value="ECO:0007669"/>
    <property type="project" value="TreeGrafter"/>
</dbReference>
<dbReference type="GO" id="GO:0030288">
    <property type="term" value="C:outer membrane-bounded periplasmic space"/>
    <property type="evidence" value="ECO:0007669"/>
    <property type="project" value="TreeGrafter"/>
</dbReference>
<keyword evidence="2" id="KW-0813">Transport</keyword>
<gene>
    <name evidence="5" type="ORF">BST13_19595</name>
</gene>
<dbReference type="Pfam" id="PF00497">
    <property type="entry name" value="SBP_bac_3"/>
    <property type="match status" value="1"/>
</dbReference>
<accession>A0A1X0ATR2</accession>
<dbReference type="Gene3D" id="3.40.190.10">
    <property type="entry name" value="Periplasmic binding protein-like II"/>
    <property type="match status" value="2"/>
</dbReference>